<dbReference type="PANTHER" id="PTHR43364">
    <property type="entry name" value="NADH-SPECIFIC METHYLGLYOXAL REDUCTASE-RELATED"/>
    <property type="match status" value="1"/>
</dbReference>
<sequence length="317" mass="34082">MSAMSFRRLGNSGLVVSVAGVGCNTFGRDIDQQGAAAVVDTALDLGINFFDTSDTYGGAGHELSERFLGAALKGRRDDVVVATKFGKPMSGINGPDFGARGARRYVMRAVESSLRRLETDHIDLYQMHEPDPATPIEETLSALDDLVTAGKVRYIGCSNFAAWQVADAAWVSRTRGWAPFVSVQNHYSLLNREVEAELVPACERFGLGLLPFFPLESGLLTGKYREGQAAPAGTRLTQERFRQRLDHAPWSRIEALRSYASSRGLSLLDVALGGLAAQPAVASVIAGATTPDQIRENTAAVRWQPSAADLSALRALG</sequence>
<dbReference type="SUPFAM" id="SSF51430">
    <property type="entry name" value="NAD(P)-linked oxidoreductase"/>
    <property type="match status" value="1"/>
</dbReference>
<organism evidence="3 4">
    <name type="scientific">Asanoa hainanensis</name>
    <dbReference type="NCBI Taxonomy" id="560556"/>
    <lineage>
        <taxon>Bacteria</taxon>
        <taxon>Bacillati</taxon>
        <taxon>Actinomycetota</taxon>
        <taxon>Actinomycetes</taxon>
        <taxon>Micromonosporales</taxon>
        <taxon>Micromonosporaceae</taxon>
        <taxon>Asanoa</taxon>
    </lineage>
</organism>
<gene>
    <name evidence="3" type="ORF">SAMN05421812_102116</name>
</gene>
<dbReference type="EMBL" id="FZPH01000002">
    <property type="protein sequence ID" value="SNS86551.1"/>
    <property type="molecule type" value="Genomic_DNA"/>
</dbReference>
<name>A0A239HZ90_9ACTN</name>
<reference evidence="3 4" key="1">
    <citation type="submission" date="2017-06" db="EMBL/GenBank/DDBJ databases">
        <authorList>
            <person name="Kim H.J."/>
            <person name="Triplett B.A."/>
        </authorList>
    </citation>
    <scope>NUCLEOTIDE SEQUENCE [LARGE SCALE GENOMIC DNA]</scope>
    <source>
        <strain evidence="3 4">CGMCC 4.5593</strain>
    </source>
</reference>
<dbReference type="FunFam" id="3.20.20.100:FF:000004">
    <property type="entry name" value="Oxidoreductase, aldo/keto reductase"/>
    <property type="match status" value="1"/>
</dbReference>
<dbReference type="InterPro" id="IPR023210">
    <property type="entry name" value="NADP_OxRdtase_dom"/>
</dbReference>
<dbReference type="GO" id="GO:0016491">
    <property type="term" value="F:oxidoreductase activity"/>
    <property type="evidence" value="ECO:0007669"/>
    <property type="project" value="UniProtKB-KW"/>
</dbReference>
<feature type="domain" description="NADP-dependent oxidoreductase" evidence="2">
    <location>
        <begin position="20"/>
        <end position="315"/>
    </location>
</feature>
<dbReference type="Gene3D" id="3.20.20.100">
    <property type="entry name" value="NADP-dependent oxidoreductase domain"/>
    <property type="match status" value="1"/>
</dbReference>
<protein>
    <submittedName>
        <fullName evidence="3">Predicted oxidoreductase</fullName>
    </submittedName>
</protein>
<keyword evidence="4" id="KW-1185">Reference proteome</keyword>
<evidence type="ECO:0000313" key="4">
    <source>
        <dbReference type="Proteomes" id="UP000198362"/>
    </source>
</evidence>
<dbReference type="Pfam" id="PF00248">
    <property type="entry name" value="Aldo_ket_red"/>
    <property type="match status" value="1"/>
</dbReference>
<dbReference type="InterPro" id="IPR036812">
    <property type="entry name" value="NAD(P)_OxRdtase_dom_sf"/>
</dbReference>
<evidence type="ECO:0000256" key="1">
    <source>
        <dbReference type="ARBA" id="ARBA00023002"/>
    </source>
</evidence>
<dbReference type="InterPro" id="IPR050523">
    <property type="entry name" value="AKR_Detox_Biosynth"/>
</dbReference>
<dbReference type="PANTHER" id="PTHR43364:SF4">
    <property type="entry name" value="NAD(P)-LINKED OXIDOREDUCTASE SUPERFAMILY PROTEIN"/>
    <property type="match status" value="1"/>
</dbReference>
<proteinExistence type="predicted"/>
<accession>A0A239HZ90</accession>
<dbReference type="GO" id="GO:0005829">
    <property type="term" value="C:cytosol"/>
    <property type="evidence" value="ECO:0007669"/>
    <property type="project" value="TreeGrafter"/>
</dbReference>
<dbReference type="AlphaFoldDB" id="A0A239HZ90"/>
<evidence type="ECO:0000313" key="3">
    <source>
        <dbReference type="EMBL" id="SNS86551.1"/>
    </source>
</evidence>
<evidence type="ECO:0000259" key="2">
    <source>
        <dbReference type="Pfam" id="PF00248"/>
    </source>
</evidence>
<dbReference type="PROSITE" id="PS51257">
    <property type="entry name" value="PROKAR_LIPOPROTEIN"/>
    <property type="match status" value="1"/>
</dbReference>
<keyword evidence="1" id="KW-0560">Oxidoreductase</keyword>
<dbReference type="Proteomes" id="UP000198362">
    <property type="component" value="Unassembled WGS sequence"/>
</dbReference>